<proteinExistence type="predicted"/>
<dbReference type="EMBL" id="PKSL01000127">
    <property type="protein sequence ID" value="POW03345.1"/>
    <property type="molecule type" value="Genomic_DNA"/>
</dbReference>
<comment type="caution">
    <text evidence="2">The sequence shown here is derived from an EMBL/GenBank/DDBJ whole genome shotgun (WGS) entry which is preliminary data.</text>
</comment>
<accession>A0A2S4V1N6</accession>
<keyword evidence="1" id="KW-0812">Transmembrane</keyword>
<keyword evidence="3" id="KW-1185">Reference proteome</keyword>
<name>A0A2S4V1N6_9BASI</name>
<dbReference type="VEuPathDB" id="FungiDB:PSHT_08057"/>
<gene>
    <name evidence="2" type="ORF">PSTT_11183</name>
</gene>
<feature type="transmembrane region" description="Helical" evidence="1">
    <location>
        <begin position="95"/>
        <end position="119"/>
    </location>
</feature>
<feature type="transmembrane region" description="Helical" evidence="1">
    <location>
        <begin position="125"/>
        <end position="144"/>
    </location>
</feature>
<feature type="transmembrane region" description="Helical" evidence="1">
    <location>
        <begin position="156"/>
        <end position="177"/>
    </location>
</feature>
<dbReference type="VEuPathDB" id="FungiDB:PSHT_08058"/>
<evidence type="ECO:0000313" key="3">
    <source>
        <dbReference type="Proteomes" id="UP000239156"/>
    </source>
</evidence>
<sequence length="431" mass="47528">MAESLAEQDISDPTVLKTYFLQAITNATENSNHSNPYYVAAHHIHSLMDLRAPLTAVSIVDEVCGSLKCYLSLLLTISNFCSNPNFSQLTKTGPLPAWIVVLTSIFLILFGIRFLILSIEWLPCFLAGWVFLWGLGSGVFEAAYESGLPMVIHKASAWGFNFVAVMLPIFMTISQMFNFIMAHNNMVDAINVGSSIEANLKREGLSYDADHFNATSDILPKLIPIKNIIPHEIKLANYLLSGQMMWIAWAVVLFVLTIPLVTLHLKTLKDTIRKIASECEIDLDQSALTIFEHQAAEDEPFSGPNLSSASAKQQKSTDLLKSFRKERRANKISLAIFLSYLSYEPIDHGARSAIAFLIAGKACAAILGLLLTTQFYRKIRSGSKEALAQGTGSAFGAGMQFHKEVSMIIEDAALRRVGGSSTSNYAKYGEW</sequence>
<keyword evidence="1" id="KW-1133">Transmembrane helix</keyword>
<dbReference type="Proteomes" id="UP000239156">
    <property type="component" value="Unassembled WGS sequence"/>
</dbReference>
<feature type="transmembrane region" description="Helical" evidence="1">
    <location>
        <begin position="246"/>
        <end position="265"/>
    </location>
</feature>
<dbReference type="VEuPathDB" id="FungiDB:PSTT_11183"/>
<evidence type="ECO:0000313" key="2">
    <source>
        <dbReference type="EMBL" id="POW03345.1"/>
    </source>
</evidence>
<feature type="non-terminal residue" evidence="2">
    <location>
        <position position="431"/>
    </location>
</feature>
<organism evidence="2 3">
    <name type="scientific">Puccinia striiformis</name>
    <dbReference type="NCBI Taxonomy" id="27350"/>
    <lineage>
        <taxon>Eukaryota</taxon>
        <taxon>Fungi</taxon>
        <taxon>Dikarya</taxon>
        <taxon>Basidiomycota</taxon>
        <taxon>Pucciniomycotina</taxon>
        <taxon>Pucciniomycetes</taxon>
        <taxon>Pucciniales</taxon>
        <taxon>Pucciniaceae</taxon>
        <taxon>Puccinia</taxon>
    </lineage>
</organism>
<feature type="transmembrane region" description="Helical" evidence="1">
    <location>
        <begin position="352"/>
        <end position="371"/>
    </location>
</feature>
<evidence type="ECO:0000256" key="1">
    <source>
        <dbReference type="SAM" id="Phobius"/>
    </source>
</evidence>
<dbReference type="AlphaFoldDB" id="A0A2S4V1N6"/>
<protein>
    <submittedName>
        <fullName evidence="2">Uncharacterized protein</fullName>
    </submittedName>
</protein>
<reference evidence="2" key="1">
    <citation type="submission" date="2017-12" db="EMBL/GenBank/DDBJ databases">
        <title>Gene loss provides genomic basis for host adaptation in cereal stripe rust fungi.</title>
        <authorList>
            <person name="Xia C."/>
        </authorList>
    </citation>
    <scope>NUCLEOTIDE SEQUENCE [LARGE SCALE GENOMIC DNA]</scope>
    <source>
        <strain evidence="2">93-210</strain>
    </source>
</reference>
<keyword evidence="1" id="KW-0472">Membrane</keyword>